<feature type="transmembrane region" description="Helical" evidence="5">
    <location>
        <begin position="258"/>
        <end position="277"/>
    </location>
</feature>
<evidence type="ECO:0000256" key="1">
    <source>
        <dbReference type="ARBA" id="ARBA00004141"/>
    </source>
</evidence>
<keyword evidence="4 5" id="KW-0472">Membrane</keyword>
<dbReference type="Proteomes" id="UP000315724">
    <property type="component" value="Chromosome"/>
</dbReference>
<keyword evidence="8" id="KW-1185">Reference proteome</keyword>
<keyword evidence="3 5" id="KW-1133">Transmembrane helix</keyword>
<keyword evidence="7" id="KW-0436">Ligase</keyword>
<protein>
    <submittedName>
        <fullName evidence="7">O-Antigen ligase</fullName>
    </submittedName>
</protein>
<dbReference type="OrthoDB" id="274640at2"/>
<feature type="transmembrane region" description="Helical" evidence="5">
    <location>
        <begin position="78"/>
        <end position="100"/>
    </location>
</feature>
<evidence type="ECO:0000259" key="6">
    <source>
        <dbReference type="Pfam" id="PF04932"/>
    </source>
</evidence>
<dbReference type="GO" id="GO:0016874">
    <property type="term" value="F:ligase activity"/>
    <property type="evidence" value="ECO:0007669"/>
    <property type="project" value="UniProtKB-KW"/>
</dbReference>
<evidence type="ECO:0000256" key="5">
    <source>
        <dbReference type="SAM" id="Phobius"/>
    </source>
</evidence>
<reference evidence="7 8" key="1">
    <citation type="submission" date="2019-02" db="EMBL/GenBank/DDBJ databases">
        <title>Deep-cultivation of Planctomycetes and their phenomic and genomic characterization uncovers novel biology.</title>
        <authorList>
            <person name="Wiegand S."/>
            <person name="Jogler M."/>
            <person name="Boedeker C."/>
            <person name="Pinto D."/>
            <person name="Vollmers J."/>
            <person name="Rivas-Marin E."/>
            <person name="Kohn T."/>
            <person name="Peeters S.H."/>
            <person name="Heuer A."/>
            <person name="Rast P."/>
            <person name="Oberbeckmann S."/>
            <person name="Bunk B."/>
            <person name="Jeske O."/>
            <person name="Meyerdierks A."/>
            <person name="Storesund J.E."/>
            <person name="Kallscheuer N."/>
            <person name="Luecker S."/>
            <person name="Lage O.M."/>
            <person name="Pohl T."/>
            <person name="Merkel B.J."/>
            <person name="Hornburger P."/>
            <person name="Mueller R.-W."/>
            <person name="Bruemmer F."/>
            <person name="Labrenz M."/>
            <person name="Spormann A.M."/>
            <person name="Op den Camp H."/>
            <person name="Overmann J."/>
            <person name="Amann R."/>
            <person name="Jetten M.S.M."/>
            <person name="Mascher T."/>
            <person name="Medema M.H."/>
            <person name="Devos D.P."/>
            <person name="Kaster A.-K."/>
            <person name="Ovreas L."/>
            <person name="Rohde M."/>
            <person name="Galperin M.Y."/>
            <person name="Jogler C."/>
        </authorList>
    </citation>
    <scope>NUCLEOTIDE SEQUENCE [LARGE SCALE GENOMIC DNA]</scope>
    <source>
        <strain evidence="7 8">Mal48</strain>
    </source>
</reference>
<dbReference type="Gene3D" id="1.25.40.10">
    <property type="entry name" value="Tetratricopeptide repeat domain"/>
    <property type="match status" value="1"/>
</dbReference>
<dbReference type="PANTHER" id="PTHR37422">
    <property type="entry name" value="TEICHURONIC ACID BIOSYNTHESIS PROTEIN TUAE"/>
    <property type="match status" value="1"/>
</dbReference>
<accession>A0A517QI93</accession>
<keyword evidence="2 5" id="KW-0812">Transmembrane</keyword>
<feature type="transmembrane region" description="Helical" evidence="5">
    <location>
        <begin position="310"/>
        <end position="328"/>
    </location>
</feature>
<feature type="domain" description="O-antigen ligase-related" evidence="6">
    <location>
        <begin position="266"/>
        <end position="409"/>
    </location>
</feature>
<gene>
    <name evidence="7" type="ORF">Mal48_05890</name>
</gene>
<feature type="transmembrane region" description="Helical" evidence="5">
    <location>
        <begin position="495"/>
        <end position="526"/>
    </location>
</feature>
<organism evidence="7 8">
    <name type="scientific">Thalassoglobus polymorphus</name>
    <dbReference type="NCBI Taxonomy" id="2527994"/>
    <lineage>
        <taxon>Bacteria</taxon>
        <taxon>Pseudomonadati</taxon>
        <taxon>Planctomycetota</taxon>
        <taxon>Planctomycetia</taxon>
        <taxon>Planctomycetales</taxon>
        <taxon>Planctomycetaceae</taxon>
        <taxon>Thalassoglobus</taxon>
    </lineage>
</organism>
<feature type="transmembrane region" description="Helical" evidence="5">
    <location>
        <begin position="233"/>
        <end position="251"/>
    </location>
</feature>
<feature type="transmembrane region" description="Helical" evidence="5">
    <location>
        <begin position="106"/>
        <end position="124"/>
    </location>
</feature>
<dbReference type="InterPro" id="IPR007016">
    <property type="entry name" value="O-antigen_ligase-rel_domated"/>
</dbReference>
<feature type="transmembrane region" description="Helical" evidence="5">
    <location>
        <begin position="393"/>
        <end position="417"/>
    </location>
</feature>
<dbReference type="PANTHER" id="PTHR37422:SF13">
    <property type="entry name" value="LIPOPOLYSACCHARIDE BIOSYNTHESIS PROTEIN PA4999-RELATED"/>
    <property type="match status" value="1"/>
</dbReference>
<evidence type="ECO:0000313" key="7">
    <source>
        <dbReference type="EMBL" id="QDT31356.1"/>
    </source>
</evidence>
<feature type="transmembrane region" description="Helical" evidence="5">
    <location>
        <begin position="438"/>
        <end position="459"/>
    </location>
</feature>
<feature type="transmembrane region" description="Helical" evidence="5">
    <location>
        <begin position="465"/>
        <end position="483"/>
    </location>
</feature>
<comment type="subcellular location">
    <subcellularLocation>
        <location evidence="1">Membrane</location>
        <topology evidence="1">Multi-pass membrane protein</topology>
    </subcellularLocation>
</comment>
<dbReference type="InterPro" id="IPR051533">
    <property type="entry name" value="WaaL-like"/>
</dbReference>
<dbReference type="AlphaFoldDB" id="A0A517QI93"/>
<dbReference type="GO" id="GO:0016020">
    <property type="term" value="C:membrane"/>
    <property type="evidence" value="ECO:0007669"/>
    <property type="project" value="UniProtKB-SubCell"/>
</dbReference>
<dbReference type="RefSeq" id="WP_145195861.1">
    <property type="nucleotide sequence ID" value="NZ_CP036267.1"/>
</dbReference>
<proteinExistence type="predicted"/>
<sequence length="747" mass="82886">MSQKKRNKSPQSDKAAAPESGWGTMVLVTLFLCRFLVPTEAVDQGHTLWIASLWFGFAALTFFSRWRDLQIVQFRWSWLDLAVAAMVLGHIFSGIMIFTGTGNQRSALNMMWEWASLGVLWMMLKLHLQNRQTKPLLLNAIVVMVVALSLLGIWQHYVWFPQQAQAYEALVDYTQRTQSGKKLSSEERQEFQKLTDEYGTEVATLDASARMSMLSRVRDSVEPIGRFALTNSFATLLIAALFLLVNPLFFAQGKANRSNAIVLGCALIFVLFCLILTKSRSAWGGTIAGAVLLILLQWKRSRVVITFPRWAVPAAMLLLTILIGWATMTGGLDPQVISEAPKSLQYRLEYWTSTAQLLRDNPVFGAGPGNFRQLYLKYKLPGASEEIIDPHNLFLGIWAGGGLLALIGLLLFIAMVMRNGLKPTAETGSAVLPPTVSMQELITSQILPIATVLGVLYLIEGSFEVVLLGVGGVAVLFAVFFVTNINQRDILPASILAASVAIIVHLLAASGIEMPAIVMLLFLFAMLGEDQTEPPLLSTTFDNRRLLGVAGLMTVLALGCVKTGLVPVRLAAISIQTGNYRLISEGNTQLAKRDFEEAATADPLSPEPPQQLAMLNYRLWDQSNRRRTEFFEQAVEELEQSIRLDPTAVARIRLLANLWDRRFKQSRNVEHGQRAVEIYRQAVALYPNFSALQAEYAIALDKLSEDATSVAQFALELDDLNRSNQHTDKVLAEEIRSQLETIVSPTN</sequence>
<dbReference type="SUPFAM" id="SSF48452">
    <property type="entry name" value="TPR-like"/>
    <property type="match status" value="1"/>
</dbReference>
<name>A0A517QI93_9PLAN</name>
<feature type="transmembrane region" description="Helical" evidence="5">
    <location>
        <begin position="283"/>
        <end position="298"/>
    </location>
</feature>
<feature type="transmembrane region" description="Helical" evidence="5">
    <location>
        <begin position="21"/>
        <end position="37"/>
    </location>
</feature>
<evidence type="ECO:0000256" key="3">
    <source>
        <dbReference type="ARBA" id="ARBA00022989"/>
    </source>
</evidence>
<evidence type="ECO:0000256" key="2">
    <source>
        <dbReference type="ARBA" id="ARBA00022692"/>
    </source>
</evidence>
<dbReference type="Pfam" id="PF04932">
    <property type="entry name" value="Wzy_C"/>
    <property type="match status" value="1"/>
</dbReference>
<dbReference type="EMBL" id="CP036267">
    <property type="protein sequence ID" value="QDT31356.1"/>
    <property type="molecule type" value="Genomic_DNA"/>
</dbReference>
<evidence type="ECO:0000256" key="4">
    <source>
        <dbReference type="ARBA" id="ARBA00023136"/>
    </source>
</evidence>
<feature type="transmembrane region" description="Helical" evidence="5">
    <location>
        <begin position="136"/>
        <end position="157"/>
    </location>
</feature>
<evidence type="ECO:0000313" key="8">
    <source>
        <dbReference type="Proteomes" id="UP000315724"/>
    </source>
</evidence>
<dbReference type="KEGG" id="tpol:Mal48_05890"/>
<feature type="transmembrane region" description="Helical" evidence="5">
    <location>
        <begin position="49"/>
        <end position="66"/>
    </location>
</feature>
<dbReference type="InterPro" id="IPR011990">
    <property type="entry name" value="TPR-like_helical_dom_sf"/>
</dbReference>